<dbReference type="PROSITE" id="PS50878">
    <property type="entry name" value="RT_POL"/>
    <property type="match status" value="1"/>
</dbReference>
<comment type="caution">
    <text evidence="2">The sequence shown here is derived from an EMBL/GenBank/DDBJ whole genome shotgun (WGS) entry which is preliminary data.</text>
</comment>
<evidence type="ECO:0000259" key="1">
    <source>
        <dbReference type="PROSITE" id="PS50878"/>
    </source>
</evidence>
<protein>
    <submittedName>
        <fullName evidence="2">Uncharacterized transposon-derived protein F52C9.6</fullName>
    </submittedName>
</protein>
<organism evidence="2 3">
    <name type="scientific">Eumeta variegata</name>
    <name type="common">Bagworm moth</name>
    <name type="synonym">Eumeta japonica</name>
    <dbReference type="NCBI Taxonomy" id="151549"/>
    <lineage>
        <taxon>Eukaryota</taxon>
        <taxon>Metazoa</taxon>
        <taxon>Ecdysozoa</taxon>
        <taxon>Arthropoda</taxon>
        <taxon>Hexapoda</taxon>
        <taxon>Insecta</taxon>
        <taxon>Pterygota</taxon>
        <taxon>Neoptera</taxon>
        <taxon>Endopterygota</taxon>
        <taxon>Lepidoptera</taxon>
        <taxon>Glossata</taxon>
        <taxon>Ditrysia</taxon>
        <taxon>Tineoidea</taxon>
        <taxon>Psychidae</taxon>
        <taxon>Oiketicinae</taxon>
        <taxon>Eumeta</taxon>
    </lineage>
</organism>
<sequence length="455" mass="53478">MYNTILRTELIPLQWTKSTIILLHKKGDRDNIENYRPISLMSNIYKVFSKLILNRLKEVLDQQQPMEQAGFRAGFSTIDHIHVLKQLIEKCTEYGKALYIAFVDYSKAFDSVCHDSLWEALVEQGVPKKYIRIIKNIYEKSTAQIKLEISGEEFQIAKGVKQGDPLSPKLFSAILESVFRDLQWEKDGINIDGKKLNHLRFADDLVLITDNATMLQHMLQQLTDTSRNVGLTMNGSKTKVMTNREEIAITVHNSNIEYVRTYTYLGQIIAFRDQTNIEIERRVANAWNRYCSFKEILKSEHFPIAAKRKVFNSCILPCLTYGCQTWTLSQKHLLKLRTCQRGMERSMIGVTKRDRIRSEDIRSTTKVEDIIKKIRQLKWRWTGHMTRDSRIKWVKILKEWQPRDGTRKRGRQAKRWMDDIRKIGEATWSRKARDREEWKRLEEAYVSQDTLINLG</sequence>
<dbReference type="CDD" id="cd01650">
    <property type="entry name" value="RT_nLTR_like"/>
    <property type="match status" value="1"/>
</dbReference>
<evidence type="ECO:0000313" key="3">
    <source>
        <dbReference type="Proteomes" id="UP000299102"/>
    </source>
</evidence>
<dbReference type="Proteomes" id="UP000299102">
    <property type="component" value="Unassembled WGS sequence"/>
</dbReference>
<dbReference type="SUPFAM" id="SSF56672">
    <property type="entry name" value="DNA/RNA polymerases"/>
    <property type="match status" value="1"/>
</dbReference>
<accession>A0A4C1X5R8</accession>
<gene>
    <name evidence="2" type="ORF">EVAR_44358_1</name>
</gene>
<dbReference type="Pfam" id="PF00078">
    <property type="entry name" value="RVT_1"/>
    <property type="match status" value="1"/>
</dbReference>
<dbReference type="AlphaFoldDB" id="A0A4C1X5R8"/>
<feature type="domain" description="Reverse transcriptase" evidence="1">
    <location>
        <begin position="4"/>
        <end position="269"/>
    </location>
</feature>
<dbReference type="InterPro" id="IPR000477">
    <property type="entry name" value="RT_dom"/>
</dbReference>
<dbReference type="EMBL" id="BGZK01000753">
    <property type="protein sequence ID" value="GBP59118.1"/>
    <property type="molecule type" value="Genomic_DNA"/>
</dbReference>
<proteinExistence type="predicted"/>
<dbReference type="InterPro" id="IPR043128">
    <property type="entry name" value="Rev_trsase/Diguanyl_cyclase"/>
</dbReference>
<dbReference type="Gene3D" id="3.30.70.270">
    <property type="match status" value="1"/>
</dbReference>
<evidence type="ECO:0000313" key="2">
    <source>
        <dbReference type="EMBL" id="GBP59118.1"/>
    </source>
</evidence>
<name>A0A4C1X5R8_EUMVA</name>
<dbReference type="GO" id="GO:0071897">
    <property type="term" value="P:DNA biosynthetic process"/>
    <property type="evidence" value="ECO:0007669"/>
    <property type="project" value="UniProtKB-ARBA"/>
</dbReference>
<dbReference type="STRING" id="151549.A0A4C1X5R8"/>
<keyword evidence="3" id="KW-1185">Reference proteome</keyword>
<dbReference type="PANTHER" id="PTHR47027:SF20">
    <property type="entry name" value="REVERSE TRANSCRIPTASE-LIKE PROTEIN WITH RNA-DIRECTED DNA POLYMERASE DOMAIN"/>
    <property type="match status" value="1"/>
</dbReference>
<reference evidence="2 3" key="1">
    <citation type="journal article" date="2019" name="Commun. Biol.">
        <title>The bagworm genome reveals a unique fibroin gene that provides high tensile strength.</title>
        <authorList>
            <person name="Kono N."/>
            <person name="Nakamura H."/>
            <person name="Ohtoshi R."/>
            <person name="Tomita M."/>
            <person name="Numata K."/>
            <person name="Arakawa K."/>
        </authorList>
    </citation>
    <scope>NUCLEOTIDE SEQUENCE [LARGE SCALE GENOMIC DNA]</scope>
</reference>
<dbReference type="InterPro" id="IPR043502">
    <property type="entry name" value="DNA/RNA_pol_sf"/>
</dbReference>
<dbReference type="PANTHER" id="PTHR47027">
    <property type="entry name" value="REVERSE TRANSCRIPTASE DOMAIN-CONTAINING PROTEIN"/>
    <property type="match status" value="1"/>
</dbReference>
<dbReference type="OrthoDB" id="410104at2759"/>